<keyword evidence="13" id="KW-1185">Reference proteome</keyword>
<dbReference type="GO" id="GO:0005789">
    <property type="term" value="C:endoplasmic reticulum membrane"/>
    <property type="evidence" value="ECO:0007669"/>
    <property type="project" value="UniProtKB-SubCell"/>
</dbReference>
<keyword evidence="10" id="KW-0325">Glycoprotein</keyword>
<organism evidence="12 13">
    <name type="scientific">Ophiocordyceps camponoti-floridani</name>
    <dbReference type="NCBI Taxonomy" id="2030778"/>
    <lineage>
        <taxon>Eukaryota</taxon>
        <taxon>Fungi</taxon>
        <taxon>Dikarya</taxon>
        <taxon>Ascomycota</taxon>
        <taxon>Pezizomycotina</taxon>
        <taxon>Sordariomycetes</taxon>
        <taxon>Hypocreomycetidae</taxon>
        <taxon>Hypocreales</taxon>
        <taxon>Ophiocordycipitaceae</taxon>
        <taxon>Ophiocordyceps</taxon>
    </lineage>
</organism>
<keyword evidence="7 11" id="KW-0256">Endoplasmic reticulum</keyword>
<dbReference type="GO" id="GO:1990529">
    <property type="term" value="C:glycosylphosphatidylinositol-mannosyltransferase I complex"/>
    <property type="evidence" value="ECO:0007669"/>
    <property type="project" value="TreeGrafter"/>
</dbReference>
<keyword evidence="5 11" id="KW-0337">GPI-anchor biosynthesis</keyword>
<evidence type="ECO:0000256" key="4">
    <source>
        <dbReference type="ARBA" id="ARBA00020410"/>
    </source>
</evidence>
<comment type="function">
    <text evidence="11">Required for proper folding and/or the stability of a subset of proteins in the endoplasmic reticulum. Component of glycosylphosphatidylinositol-mannosyltransferase 1 which transfers the first of the 4 mannoses in the GPI-anchor precursors during GPI-anchor biosynthesis. Probably acts by stabilizing the mannosyltransferase GPI14.</text>
</comment>
<dbReference type="PANTHER" id="PTHR28533:SF1">
    <property type="entry name" value="PROTEIN PBN1"/>
    <property type="match status" value="1"/>
</dbReference>
<dbReference type="InterPro" id="IPR042322">
    <property type="entry name" value="Pbn1"/>
</dbReference>
<evidence type="ECO:0000256" key="8">
    <source>
        <dbReference type="ARBA" id="ARBA00022989"/>
    </source>
</evidence>
<comment type="similarity">
    <text evidence="3 11">Belongs to the PIGX family.</text>
</comment>
<dbReference type="InterPro" id="IPR013233">
    <property type="entry name" value="PIG-X/PBN1"/>
</dbReference>
<gene>
    <name evidence="12" type="ORF">GQ602_001898</name>
</gene>
<accession>A0A8H4VF44</accession>
<dbReference type="PANTHER" id="PTHR28533">
    <property type="entry name" value="PROTEIN PBN1"/>
    <property type="match status" value="1"/>
</dbReference>
<protein>
    <recommendedName>
        <fullName evidence="4 11">Protein PBN1</fullName>
    </recommendedName>
</protein>
<evidence type="ECO:0000256" key="11">
    <source>
        <dbReference type="RuleBase" id="RU366056"/>
    </source>
</evidence>
<dbReference type="OrthoDB" id="5546453at2759"/>
<keyword evidence="6" id="KW-0812">Transmembrane</keyword>
<comment type="caution">
    <text evidence="12">The sequence shown here is derived from an EMBL/GenBank/DDBJ whole genome shotgun (WGS) entry which is preliminary data.</text>
</comment>
<evidence type="ECO:0000256" key="1">
    <source>
        <dbReference type="ARBA" id="ARBA00004643"/>
    </source>
</evidence>
<dbReference type="GO" id="GO:0006506">
    <property type="term" value="P:GPI anchor biosynthetic process"/>
    <property type="evidence" value="ECO:0007669"/>
    <property type="project" value="UniProtKB-UniPathway"/>
</dbReference>
<comment type="pathway">
    <text evidence="2 11">Glycolipid biosynthesis; glycosylphosphatidylinositol-anchor biosynthesis.</text>
</comment>
<name>A0A8H4VF44_9HYPO</name>
<evidence type="ECO:0000256" key="7">
    <source>
        <dbReference type="ARBA" id="ARBA00022824"/>
    </source>
</evidence>
<dbReference type="GO" id="GO:0000030">
    <property type="term" value="F:mannosyltransferase activity"/>
    <property type="evidence" value="ECO:0007669"/>
    <property type="project" value="TreeGrafter"/>
</dbReference>
<evidence type="ECO:0000256" key="10">
    <source>
        <dbReference type="ARBA" id="ARBA00023180"/>
    </source>
</evidence>
<reference evidence="12 13" key="1">
    <citation type="journal article" date="2020" name="G3 (Bethesda)">
        <title>Genetic Underpinnings of Host Manipulation by Ophiocordyceps as Revealed by Comparative Transcriptomics.</title>
        <authorList>
            <person name="Will I."/>
            <person name="Das B."/>
            <person name="Trinh T."/>
            <person name="Brachmann A."/>
            <person name="Ohm R.A."/>
            <person name="de Bekker C."/>
        </authorList>
    </citation>
    <scope>NUCLEOTIDE SEQUENCE [LARGE SCALE GENOMIC DNA]</scope>
    <source>
        <strain evidence="12 13">EC05</strain>
    </source>
</reference>
<dbReference type="SMART" id="SM00780">
    <property type="entry name" value="PIG-X"/>
    <property type="match status" value="1"/>
</dbReference>
<evidence type="ECO:0000313" key="12">
    <source>
        <dbReference type="EMBL" id="KAF4591599.1"/>
    </source>
</evidence>
<evidence type="ECO:0000256" key="5">
    <source>
        <dbReference type="ARBA" id="ARBA00022502"/>
    </source>
</evidence>
<proteinExistence type="inferred from homology"/>
<comment type="subcellular location">
    <subcellularLocation>
        <location evidence="11">Endoplasmic reticulum membrane</location>
        <topology evidence="11">Single-pass membrane protein</topology>
    </subcellularLocation>
    <subcellularLocation>
        <location evidence="1">Endoplasmic reticulum membrane</location>
        <topology evidence="1">Single-pass type III membrane protein</topology>
    </subcellularLocation>
</comment>
<sequence length="486" mass="52633">MRERVTFIHGSDAHVDPSALQLQPAGLLGPVTTAVRQDRLTWSLDELPTELASFLRSTSAVHVRWTTIDEHDTLEPFSSRLSPGLFVSFMPATDTARDSKKTLCGLLQAFGPCDCMKAEAFTSDAGTPATLSLHQRLDDLSALVGWSMGELCADTDPVCHSRLRTLYTAASLDVSFDSADRLLKVAAFWPLREQALTAAASDKRRTEVGVFTKDAPPNMGPLQVGLGGLLSVLGEHKEPSPTLFAFSSRHRPSGASFSSGFLAPMGLHPTLQLRLSTDTMAADVDAGECVPYAHLTLPRAVFADRYQLEDKLLLASKNLSALRHSTLPVDLEAPEYATKTWGSSILLELKPPMPPSGQAWTVEVPLHARYLKPTASGYDEVQVPYPAVFWACSSEGAATDLSDNPFDRRHVGYDSLFPPETMFWHATPVAESGTKLVSSLTVPTLREGGEAWVRLGTTAAVALGLAWLVVRLVDVGRKKGEAEGKQ</sequence>
<evidence type="ECO:0000256" key="9">
    <source>
        <dbReference type="ARBA" id="ARBA00023136"/>
    </source>
</evidence>
<keyword evidence="8" id="KW-1133">Transmembrane helix</keyword>
<dbReference type="Proteomes" id="UP000562929">
    <property type="component" value="Unassembled WGS sequence"/>
</dbReference>
<evidence type="ECO:0000313" key="13">
    <source>
        <dbReference type="Proteomes" id="UP000562929"/>
    </source>
</evidence>
<dbReference type="Pfam" id="PF08320">
    <property type="entry name" value="PIG-X"/>
    <property type="match status" value="1"/>
</dbReference>
<keyword evidence="9" id="KW-0472">Membrane</keyword>
<dbReference type="EMBL" id="JAACLJ010000002">
    <property type="protein sequence ID" value="KAF4591599.1"/>
    <property type="molecule type" value="Genomic_DNA"/>
</dbReference>
<evidence type="ECO:0000256" key="3">
    <source>
        <dbReference type="ARBA" id="ARBA00010345"/>
    </source>
</evidence>
<evidence type="ECO:0000256" key="2">
    <source>
        <dbReference type="ARBA" id="ARBA00004687"/>
    </source>
</evidence>
<evidence type="ECO:0000256" key="6">
    <source>
        <dbReference type="ARBA" id="ARBA00022692"/>
    </source>
</evidence>
<dbReference type="AlphaFoldDB" id="A0A8H4VF44"/>
<dbReference type="UniPathway" id="UPA00196"/>